<evidence type="ECO:0000256" key="2">
    <source>
        <dbReference type="ARBA" id="ARBA00022448"/>
    </source>
</evidence>
<dbReference type="SUPFAM" id="SSF103473">
    <property type="entry name" value="MFS general substrate transporter"/>
    <property type="match status" value="1"/>
</dbReference>
<name>A0ABY4R7F3_9GAMM</name>
<dbReference type="CDD" id="cd06173">
    <property type="entry name" value="MFS_MefA_like"/>
    <property type="match status" value="1"/>
</dbReference>
<keyword evidence="6 7" id="KW-0472">Membrane</keyword>
<feature type="transmembrane region" description="Helical" evidence="7">
    <location>
        <begin position="138"/>
        <end position="165"/>
    </location>
</feature>
<feature type="transmembrane region" description="Helical" evidence="7">
    <location>
        <begin position="49"/>
        <end position="71"/>
    </location>
</feature>
<evidence type="ECO:0000256" key="3">
    <source>
        <dbReference type="ARBA" id="ARBA00022475"/>
    </source>
</evidence>
<dbReference type="InterPro" id="IPR036259">
    <property type="entry name" value="MFS_trans_sf"/>
</dbReference>
<keyword evidence="10" id="KW-1185">Reference proteome</keyword>
<feature type="transmembrane region" description="Helical" evidence="7">
    <location>
        <begin position="384"/>
        <end position="406"/>
    </location>
</feature>
<organism evidence="9 10">
    <name type="scientific">Mixta hanseatica</name>
    <dbReference type="NCBI Taxonomy" id="2872648"/>
    <lineage>
        <taxon>Bacteria</taxon>
        <taxon>Pseudomonadati</taxon>
        <taxon>Pseudomonadota</taxon>
        <taxon>Gammaproteobacteria</taxon>
        <taxon>Enterobacterales</taxon>
        <taxon>Erwiniaceae</taxon>
        <taxon>Mixta</taxon>
    </lineage>
</organism>
<proteinExistence type="predicted"/>
<evidence type="ECO:0000313" key="9">
    <source>
        <dbReference type="EMBL" id="UQY44039.1"/>
    </source>
</evidence>
<sequence length="418" mass="44136">MLARERLFQHPQFTRFYCGDVATQLGSAITFIVVPLIAVAVLHATPFDIGLIAACARAPFMLFTLLAGVTADRRERRAILLVTNMARFSVLLALTLIAWSGHLSIPFLLLGVFIVGCANVYFEVAYWSYLPSLVPLHLIARASGALAAIAGAGELIGPALGGILIKLTNASGTLLLNALLFLAGSSLLLGLPKNHQASSETQRPSSLAQIKEGMTTLFGLPALRRLTIIGAAWNLFACTATPQLVVYLSRDVGLDASSVGLVLAFQGLGGLVGALCASLISDRWGAGRAILLGGIVYGLFSMAICLPNLFPHHMRYLDAVFLFFAGWGSSVGVVNILSMRQRVCPGPLLGRVNASFRFITWGIMPACALLGGVLSQFYGSHAVILGACLGGLLSILLSFKSGVAILGQESDARLDISA</sequence>
<comment type="subcellular location">
    <subcellularLocation>
        <location evidence="1">Cell membrane</location>
        <topology evidence="1">Multi-pass membrane protein</topology>
    </subcellularLocation>
</comment>
<evidence type="ECO:0000256" key="5">
    <source>
        <dbReference type="ARBA" id="ARBA00022989"/>
    </source>
</evidence>
<dbReference type="InterPro" id="IPR020846">
    <property type="entry name" value="MFS_dom"/>
</dbReference>
<dbReference type="Gene3D" id="1.20.1250.20">
    <property type="entry name" value="MFS general substrate transporter like domains"/>
    <property type="match status" value="1"/>
</dbReference>
<feature type="domain" description="Major facilitator superfamily (MFS) profile" evidence="8">
    <location>
        <begin position="1"/>
        <end position="418"/>
    </location>
</feature>
<dbReference type="PROSITE" id="PS50850">
    <property type="entry name" value="MFS"/>
    <property type="match status" value="1"/>
</dbReference>
<feature type="transmembrane region" description="Helical" evidence="7">
    <location>
        <begin position="171"/>
        <end position="192"/>
    </location>
</feature>
<keyword evidence="3" id="KW-1003">Cell membrane</keyword>
<feature type="transmembrane region" description="Helical" evidence="7">
    <location>
        <begin position="105"/>
        <end position="126"/>
    </location>
</feature>
<feature type="transmembrane region" description="Helical" evidence="7">
    <location>
        <begin position="289"/>
        <end position="310"/>
    </location>
</feature>
<dbReference type="RefSeq" id="WP_249892673.1">
    <property type="nucleotide sequence ID" value="NZ_CP082904.1"/>
</dbReference>
<accession>A0ABY4R7F3</accession>
<evidence type="ECO:0000256" key="1">
    <source>
        <dbReference type="ARBA" id="ARBA00004651"/>
    </source>
</evidence>
<feature type="transmembrane region" description="Helical" evidence="7">
    <location>
        <begin position="358"/>
        <end position="378"/>
    </location>
</feature>
<dbReference type="InterPro" id="IPR010290">
    <property type="entry name" value="TM_effector"/>
</dbReference>
<evidence type="ECO:0000256" key="4">
    <source>
        <dbReference type="ARBA" id="ARBA00022692"/>
    </source>
</evidence>
<feature type="transmembrane region" description="Helical" evidence="7">
    <location>
        <begin position="78"/>
        <end position="99"/>
    </location>
</feature>
<evidence type="ECO:0000313" key="10">
    <source>
        <dbReference type="Proteomes" id="UP001056635"/>
    </source>
</evidence>
<reference evidence="9" key="1">
    <citation type="submission" date="2021-09" db="EMBL/GenBank/DDBJ databases">
        <title>First case of bloodstream infection caused by Mixta hanseatica sp. nov., a member of the Erwiniaceae family.</title>
        <authorList>
            <person name="Both A."/>
            <person name="Huang J."/>
            <person name="Wenzel P."/>
            <person name="Aepfelbacher M."/>
            <person name="Rohde H."/>
            <person name="Christner M."/>
            <person name="Hentschke M."/>
        </authorList>
    </citation>
    <scope>NUCLEOTIDE SEQUENCE</scope>
    <source>
        <strain evidence="9">X22927</strain>
    </source>
</reference>
<evidence type="ECO:0000256" key="7">
    <source>
        <dbReference type="SAM" id="Phobius"/>
    </source>
</evidence>
<feature type="transmembrane region" description="Helical" evidence="7">
    <location>
        <begin position="21"/>
        <end position="43"/>
    </location>
</feature>
<keyword evidence="5 7" id="KW-1133">Transmembrane helix</keyword>
<dbReference type="EMBL" id="CP082904">
    <property type="protein sequence ID" value="UQY44039.1"/>
    <property type="molecule type" value="Genomic_DNA"/>
</dbReference>
<dbReference type="PANTHER" id="PTHR23513">
    <property type="entry name" value="INTEGRAL MEMBRANE EFFLUX PROTEIN-RELATED"/>
    <property type="match status" value="1"/>
</dbReference>
<feature type="transmembrane region" description="Helical" evidence="7">
    <location>
        <begin position="256"/>
        <end position="277"/>
    </location>
</feature>
<evidence type="ECO:0000259" key="8">
    <source>
        <dbReference type="PROSITE" id="PS50850"/>
    </source>
</evidence>
<gene>
    <name evidence="9" type="ORF">K6958_19795</name>
</gene>
<keyword evidence="4 7" id="KW-0812">Transmembrane</keyword>
<dbReference type="Proteomes" id="UP001056635">
    <property type="component" value="Chromosome"/>
</dbReference>
<dbReference type="Pfam" id="PF05977">
    <property type="entry name" value="MFS_3"/>
    <property type="match status" value="1"/>
</dbReference>
<dbReference type="PANTHER" id="PTHR23513:SF6">
    <property type="entry name" value="MAJOR FACILITATOR SUPERFAMILY ASSOCIATED DOMAIN-CONTAINING PROTEIN"/>
    <property type="match status" value="1"/>
</dbReference>
<protein>
    <submittedName>
        <fullName evidence="9">MFS transporter</fullName>
    </submittedName>
</protein>
<evidence type="ECO:0000256" key="6">
    <source>
        <dbReference type="ARBA" id="ARBA00023136"/>
    </source>
</evidence>
<keyword evidence="2" id="KW-0813">Transport</keyword>
<feature type="transmembrane region" description="Helical" evidence="7">
    <location>
        <begin position="316"/>
        <end position="337"/>
    </location>
</feature>